<proteinExistence type="predicted"/>
<feature type="non-terminal residue" evidence="1">
    <location>
        <position position="1"/>
    </location>
</feature>
<evidence type="ECO:0000313" key="1">
    <source>
        <dbReference type="EMBL" id="ORA01342.1"/>
    </source>
</evidence>
<dbReference type="EMBL" id="MVHJ01000076">
    <property type="protein sequence ID" value="ORA01342.1"/>
    <property type="molecule type" value="Genomic_DNA"/>
</dbReference>
<sequence length="33" mass="3715">NWAKIFFNNKGVVAASTAVCQNYPPADMSVWVW</sequence>
<dbReference type="Proteomes" id="UP000192366">
    <property type="component" value="Unassembled WGS sequence"/>
</dbReference>
<dbReference type="InterPro" id="IPR031702">
    <property type="entry name" value="DUF5078"/>
</dbReference>
<evidence type="ECO:0008006" key="3">
    <source>
        <dbReference type="Google" id="ProtNLM"/>
    </source>
</evidence>
<dbReference type="Pfam" id="PF16877">
    <property type="entry name" value="DUF5078"/>
    <property type="match status" value="1"/>
</dbReference>
<gene>
    <name evidence="1" type="ORF">BST17_28570</name>
</gene>
<name>A0A1W9YN41_MYCBA</name>
<organism evidence="1 2">
    <name type="scientific">Mycolicibacterium bacteremicum</name>
    <name type="common">Mycobacterium bacteremicum</name>
    <dbReference type="NCBI Taxonomy" id="564198"/>
    <lineage>
        <taxon>Bacteria</taxon>
        <taxon>Bacillati</taxon>
        <taxon>Actinomycetota</taxon>
        <taxon>Actinomycetes</taxon>
        <taxon>Mycobacteriales</taxon>
        <taxon>Mycobacteriaceae</taxon>
        <taxon>Mycolicibacterium</taxon>
    </lineage>
</organism>
<evidence type="ECO:0000313" key="2">
    <source>
        <dbReference type="Proteomes" id="UP000192366"/>
    </source>
</evidence>
<comment type="caution">
    <text evidence="1">The sequence shown here is derived from an EMBL/GenBank/DDBJ whole genome shotgun (WGS) entry which is preliminary data.</text>
</comment>
<dbReference type="RefSeq" id="WP_133053622.1">
    <property type="nucleotide sequence ID" value="NZ_MVHJ01000076.1"/>
</dbReference>
<protein>
    <recommendedName>
        <fullName evidence="3">DUF5078 domain-containing protein</fullName>
    </recommendedName>
</protein>
<reference evidence="1 2" key="1">
    <citation type="submission" date="2017-02" db="EMBL/GenBank/DDBJ databases">
        <title>The new phylogeny of genus Mycobacterium.</title>
        <authorList>
            <person name="Tortoli E."/>
            <person name="Trovato A."/>
            <person name="Cirillo D.M."/>
        </authorList>
    </citation>
    <scope>NUCLEOTIDE SEQUENCE [LARGE SCALE GENOMIC DNA]</scope>
    <source>
        <strain evidence="1 2">DSM 45578</strain>
    </source>
</reference>
<keyword evidence="2" id="KW-1185">Reference proteome</keyword>
<accession>A0A1W9YN41</accession>
<dbReference type="AlphaFoldDB" id="A0A1W9YN41"/>